<keyword evidence="6 11" id="KW-0067">ATP-binding</keyword>
<dbReference type="Proteomes" id="UP000264980">
    <property type="component" value="Chromosome"/>
</dbReference>
<feature type="binding site" evidence="11">
    <location>
        <position position="40"/>
    </location>
    <ligand>
        <name>ATP</name>
        <dbReference type="ChEBI" id="CHEBI:30616"/>
    </ligand>
</feature>
<comment type="caution">
    <text evidence="11">Lacks conserved residue(s) required for the propagation of feature annotation.</text>
</comment>
<comment type="cofactor">
    <cofactor evidence="11">
        <name>Mg(2+)</name>
        <dbReference type="ChEBI" id="CHEBI:18420"/>
    </cofactor>
    <cofactor evidence="11">
        <name>Ca(2+)</name>
        <dbReference type="ChEBI" id="CHEBI:29108"/>
    </cofactor>
    <text evidence="11">Binds 1 Mg(2+) ion per subunit. Ca(2+) may be able to substitute.</text>
</comment>
<dbReference type="HAMAP" id="MF_01377">
    <property type="entry name" value="YegS"/>
    <property type="match status" value="1"/>
</dbReference>
<evidence type="ECO:0000256" key="9">
    <source>
        <dbReference type="ARBA" id="ARBA00023209"/>
    </source>
</evidence>
<dbReference type="InterPro" id="IPR045540">
    <property type="entry name" value="YegS/DAGK_C"/>
</dbReference>
<feature type="binding site" evidence="11">
    <location>
        <begin position="66"/>
        <end position="72"/>
    </location>
    <ligand>
        <name>ATP</name>
        <dbReference type="ChEBI" id="CHEBI:30616"/>
    </ligand>
</feature>
<evidence type="ECO:0000256" key="1">
    <source>
        <dbReference type="ARBA" id="ARBA00022516"/>
    </source>
</evidence>
<evidence type="ECO:0000256" key="4">
    <source>
        <dbReference type="ARBA" id="ARBA00022741"/>
    </source>
</evidence>
<dbReference type="SUPFAM" id="SSF111331">
    <property type="entry name" value="NAD kinase/diacylglycerol kinase-like"/>
    <property type="match status" value="1"/>
</dbReference>
<evidence type="ECO:0000313" key="13">
    <source>
        <dbReference type="EMBL" id="AXF76400.1"/>
    </source>
</evidence>
<keyword evidence="7 11" id="KW-0460">Magnesium</keyword>
<accession>A0A345CSI3</accession>
<evidence type="ECO:0000256" key="3">
    <source>
        <dbReference type="ARBA" id="ARBA00022723"/>
    </source>
</evidence>
<dbReference type="InterPro" id="IPR001206">
    <property type="entry name" value="Diacylglycerol_kinase_cat_dom"/>
</dbReference>
<keyword evidence="3 11" id="KW-0479">Metal-binding</keyword>
<evidence type="ECO:0000313" key="14">
    <source>
        <dbReference type="Proteomes" id="UP000264980"/>
    </source>
</evidence>
<keyword evidence="9 11" id="KW-0594">Phospholipid biosynthesis</keyword>
<evidence type="ECO:0000259" key="12">
    <source>
        <dbReference type="PROSITE" id="PS50146"/>
    </source>
</evidence>
<dbReference type="Gene3D" id="2.60.200.40">
    <property type="match status" value="1"/>
</dbReference>
<dbReference type="EMBL" id="CP013970">
    <property type="protein sequence ID" value="AXF76400.1"/>
    <property type="molecule type" value="Genomic_DNA"/>
</dbReference>
<comment type="similarity">
    <text evidence="11">Belongs to the diacylglycerol/lipid kinase family. YegS lipid kinase subfamily.</text>
</comment>
<evidence type="ECO:0000256" key="11">
    <source>
        <dbReference type="HAMAP-Rule" id="MF_01377"/>
    </source>
</evidence>
<reference evidence="13 14" key="1">
    <citation type="submission" date="2016-01" db="EMBL/GenBank/DDBJ databases">
        <authorList>
            <person name="Oliw E.H."/>
        </authorList>
    </citation>
    <scope>NUCLEOTIDE SEQUENCE [LARGE SCALE GENOMIC DNA]</scope>
    <source>
        <strain evidence="13 14">MDcuke</strain>
    </source>
</reference>
<dbReference type="NCBIfam" id="NF009602">
    <property type="entry name" value="PRK13054.1"/>
    <property type="match status" value="1"/>
</dbReference>
<dbReference type="Pfam" id="PF19279">
    <property type="entry name" value="YegS_C"/>
    <property type="match status" value="1"/>
</dbReference>
<dbReference type="NCBIfam" id="TIGR03702">
    <property type="entry name" value="lip_kinase_YegS"/>
    <property type="match status" value="1"/>
</dbReference>
<dbReference type="InterPro" id="IPR017438">
    <property type="entry name" value="ATP-NAD_kinase_N"/>
</dbReference>
<evidence type="ECO:0000256" key="10">
    <source>
        <dbReference type="ARBA" id="ARBA00023264"/>
    </source>
</evidence>
<dbReference type="SMART" id="SM00046">
    <property type="entry name" value="DAGKc"/>
    <property type="match status" value="1"/>
</dbReference>
<keyword evidence="2 11" id="KW-0808">Transferase</keyword>
<dbReference type="InterPro" id="IPR050187">
    <property type="entry name" value="Lipid_Phosphate_FormReg"/>
</dbReference>
<evidence type="ECO:0000256" key="2">
    <source>
        <dbReference type="ARBA" id="ARBA00022679"/>
    </source>
</evidence>
<keyword evidence="4 11" id="KW-0547">Nucleotide-binding</keyword>
<dbReference type="GO" id="GO:0005524">
    <property type="term" value="F:ATP binding"/>
    <property type="evidence" value="ECO:0007669"/>
    <property type="project" value="UniProtKB-UniRule"/>
</dbReference>
<feature type="binding site" evidence="11">
    <location>
        <position position="215"/>
    </location>
    <ligand>
        <name>Mg(2+)</name>
        <dbReference type="ChEBI" id="CHEBI:18420"/>
    </ligand>
</feature>
<evidence type="ECO:0000256" key="6">
    <source>
        <dbReference type="ARBA" id="ARBA00022840"/>
    </source>
</evidence>
<dbReference type="GO" id="GO:0005737">
    <property type="term" value="C:cytoplasm"/>
    <property type="evidence" value="ECO:0007669"/>
    <property type="project" value="UniProtKB-SubCell"/>
</dbReference>
<comment type="function">
    <text evidence="11">Probably phosphorylates lipids; the in vivo substrate is unknown.</text>
</comment>
<dbReference type="Gene3D" id="3.40.50.10330">
    <property type="entry name" value="Probable inorganic polyphosphate/atp-NAD kinase, domain 1"/>
    <property type="match status" value="1"/>
</dbReference>
<dbReference type="Pfam" id="PF00781">
    <property type="entry name" value="DAGK_cat"/>
    <property type="match status" value="1"/>
</dbReference>
<feature type="binding site" evidence="11">
    <location>
        <position position="95"/>
    </location>
    <ligand>
        <name>ATP</name>
        <dbReference type="ChEBI" id="CHEBI:30616"/>
    </ligand>
</feature>
<keyword evidence="5 11" id="KW-0418">Kinase</keyword>
<organism evidence="13 14">
    <name type="scientific">Erwinia tracheiphila</name>
    <dbReference type="NCBI Taxonomy" id="65700"/>
    <lineage>
        <taxon>Bacteria</taxon>
        <taxon>Pseudomonadati</taxon>
        <taxon>Pseudomonadota</taxon>
        <taxon>Gammaproteobacteria</taxon>
        <taxon>Enterobacterales</taxon>
        <taxon>Erwiniaceae</taxon>
        <taxon>Erwinia</taxon>
    </lineage>
</organism>
<keyword evidence="10 11" id="KW-1208">Phospholipid metabolism</keyword>
<dbReference type="GO" id="GO:0008654">
    <property type="term" value="P:phospholipid biosynthetic process"/>
    <property type="evidence" value="ECO:0007669"/>
    <property type="project" value="UniProtKB-UniRule"/>
</dbReference>
<feature type="active site" description="Proton acceptor" evidence="11">
    <location>
        <position position="272"/>
    </location>
</feature>
<dbReference type="GO" id="GO:0001727">
    <property type="term" value="F:lipid kinase activity"/>
    <property type="evidence" value="ECO:0007669"/>
    <property type="project" value="UniProtKB-UniRule"/>
</dbReference>
<dbReference type="InterPro" id="IPR016064">
    <property type="entry name" value="NAD/diacylglycerol_kinase_sf"/>
</dbReference>
<dbReference type="InterPro" id="IPR005218">
    <property type="entry name" value="Diacylglycerol/lipid_kinase"/>
</dbReference>
<feature type="domain" description="DAGKc" evidence="12">
    <location>
        <begin position="2"/>
        <end position="134"/>
    </location>
</feature>
<evidence type="ECO:0000256" key="8">
    <source>
        <dbReference type="ARBA" id="ARBA00023098"/>
    </source>
</evidence>
<dbReference type="InterPro" id="IPR022433">
    <property type="entry name" value="Lip_kinase_YegS"/>
</dbReference>
<protein>
    <recommendedName>
        <fullName evidence="11">Probable lipid kinase YegS-like</fullName>
        <ecNumber evidence="11">2.7.1.-</ecNumber>
    </recommendedName>
</protein>
<dbReference type="AlphaFoldDB" id="A0A345CSI3"/>
<dbReference type="GO" id="GO:0005886">
    <property type="term" value="C:plasma membrane"/>
    <property type="evidence" value="ECO:0007669"/>
    <property type="project" value="TreeGrafter"/>
</dbReference>
<dbReference type="RefSeq" id="WP_233481554.1">
    <property type="nucleotide sequence ID" value="NZ_CP013970.1"/>
</dbReference>
<dbReference type="PANTHER" id="PTHR12358:SF106">
    <property type="entry name" value="LIPID KINASE YEGS"/>
    <property type="match status" value="1"/>
</dbReference>
<dbReference type="PROSITE" id="PS50146">
    <property type="entry name" value="DAGK"/>
    <property type="match status" value="1"/>
</dbReference>
<dbReference type="NCBIfam" id="TIGR00147">
    <property type="entry name" value="YegS/Rv2252/BmrU family lipid kinase"/>
    <property type="match status" value="1"/>
</dbReference>
<feature type="binding site" evidence="11">
    <location>
        <position position="218"/>
    </location>
    <ligand>
        <name>Mg(2+)</name>
        <dbReference type="ChEBI" id="CHEBI:18420"/>
    </ligand>
</feature>
<sequence>MKKHSLTLVVLNGKGAGNEALRNAIKTLRQEGVSLEVRVTWEHGDAARYVQEAVSLRAATVIAGGGDGTINEVATALIALSDSERPALGIIPLGTANDFATSAGIPQEMENALRLAIVGKATPVDLAVVNQQRYFINMASGGFGARITTETPEKLKSALGGVSYFIHGLMRMDTLKADNCELCGPDFSWHGDALVVAVGNGRLAGGGQRLCPGALINDGKLELSIVTSQEVLPTLLNSIFGGDGDNPNIIRASLPWLEITAPHEMTFNLDGEPLTGRSFLIEVMPGAISCRLPPSCELLA</sequence>
<evidence type="ECO:0000256" key="5">
    <source>
        <dbReference type="ARBA" id="ARBA00022777"/>
    </source>
</evidence>
<name>A0A345CSI3_9GAMM</name>
<dbReference type="PANTHER" id="PTHR12358">
    <property type="entry name" value="SPHINGOSINE KINASE"/>
    <property type="match status" value="1"/>
</dbReference>
<keyword evidence="1 11" id="KW-0444">Lipid biosynthesis</keyword>
<gene>
    <name evidence="13" type="ORF">AV903_10595</name>
</gene>
<proteinExistence type="inferred from homology"/>
<comment type="subcellular location">
    <subcellularLocation>
        <location evidence="11">Cytoplasm</location>
    </subcellularLocation>
</comment>
<evidence type="ECO:0000256" key="7">
    <source>
        <dbReference type="ARBA" id="ARBA00022842"/>
    </source>
</evidence>
<keyword evidence="8 11" id="KW-0443">Lipid metabolism</keyword>
<keyword evidence="11" id="KW-0963">Cytoplasm</keyword>
<dbReference type="EC" id="2.7.1.-" evidence="11"/>
<dbReference type="GO" id="GO:0000287">
    <property type="term" value="F:magnesium ion binding"/>
    <property type="evidence" value="ECO:0007669"/>
    <property type="project" value="UniProtKB-UniRule"/>
</dbReference>